<name>A0A6F8YMY9_9ACTN</name>
<evidence type="ECO:0000313" key="2">
    <source>
        <dbReference type="EMBL" id="BCB87399.1"/>
    </source>
</evidence>
<dbReference type="EMBL" id="AP022871">
    <property type="protein sequence ID" value="BCB87399.1"/>
    <property type="molecule type" value="Genomic_DNA"/>
</dbReference>
<feature type="compositionally biased region" description="Pro residues" evidence="1">
    <location>
        <begin position="26"/>
        <end position="39"/>
    </location>
</feature>
<dbReference type="KEGG" id="psuu:Psuf_047120"/>
<protein>
    <submittedName>
        <fullName evidence="2">Uncharacterized protein</fullName>
    </submittedName>
</protein>
<evidence type="ECO:0000313" key="3">
    <source>
        <dbReference type="Proteomes" id="UP000503011"/>
    </source>
</evidence>
<evidence type="ECO:0000256" key="1">
    <source>
        <dbReference type="SAM" id="MobiDB-lite"/>
    </source>
</evidence>
<feature type="region of interest" description="Disordered" evidence="1">
    <location>
        <begin position="23"/>
        <end position="46"/>
    </location>
</feature>
<reference evidence="2 3" key="2">
    <citation type="submission" date="2020-03" db="EMBL/GenBank/DDBJ databases">
        <authorList>
            <person name="Ichikawa N."/>
            <person name="Kimura A."/>
            <person name="Kitahashi Y."/>
            <person name="Uohara A."/>
        </authorList>
    </citation>
    <scope>NUCLEOTIDE SEQUENCE [LARGE SCALE GENOMIC DNA]</scope>
    <source>
        <strain evidence="2 3">NBRC 105367</strain>
    </source>
</reference>
<proteinExistence type="predicted"/>
<organism evidence="2 3">
    <name type="scientific">Phytohabitans suffuscus</name>
    <dbReference type="NCBI Taxonomy" id="624315"/>
    <lineage>
        <taxon>Bacteria</taxon>
        <taxon>Bacillati</taxon>
        <taxon>Actinomycetota</taxon>
        <taxon>Actinomycetes</taxon>
        <taxon>Micromonosporales</taxon>
        <taxon>Micromonosporaceae</taxon>
    </lineage>
</organism>
<sequence length="79" mass="7615">MTTGVVSDRSSTSLWKVASVTSITVAPPPPPAPGGPPGAPGAAGASVRLGAGAGVRSALRSTAPRVKIDGVVRGSLMVP</sequence>
<keyword evidence="3" id="KW-1185">Reference proteome</keyword>
<reference evidence="2 3" key="1">
    <citation type="submission" date="2020-03" db="EMBL/GenBank/DDBJ databases">
        <title>Whole genome shotgun sequence of Phytohabitans suffuscus NBRC 105367.</title>
        <authorList>
            <person name="Komaki H."/>
            <person name="Tamura T."/>
        </authorList>
    </citation>
    <scope>NUCLEOTIDE SEQUENCE [LARGE SCALE GENOMIC DNA]</scope>
    <source>
        <strain evidence="2 3">NBRC 105367</strain>
    </source>
</reference>
<gene>
    <name evidence="2" type="ORF">Psuf_047120</name>
</gene>
<accession>A0A6F8YMY9</accession>
<dbReference type="AlphaFoldDB" id="A0A6F8YMY9"/>
<dbReference type="Proteomes" id="UP000503011">
    <property type="component" value="Chromosome"/>
</dbReference>